<dbReference type="InterPro" id="IPR045509">
    <property type="entry name" value="HD_assoc_2"/>
</dbReference>
<dbReference type="FunFam" id="1.10.3210.10:FF:000014">
    <property type="entry name" value="HD domain-containing protein"/>
    <property type="match status" value="1"/>
</dbReference>
<dbReference type="Gene3D" id="1.10.3210.10">
    <property type="entry name" value="Hypothetical protein af1432"/>
    <property type="match status" value="1"/>
</dbReference>
<organism evidence="2 4">
    <name type="scientific">Lactobacillus jensenii</name>
    <dbReference type="NCBI Taxonomy" id="109790"/>
    <lineage>
        <taxon>Bacteria</taxon>
        <taxon>Bacillati</taxon>
        <taxon>Bacillota</taxon>
        <taxon>Bacilli</taxon>
        <taxon>Lactobacillales</taxon>
        <taxon>Lactobacillaceae</taxon>
        <taxon>Lactobacillus</taxon>
    </lineage>
</organism>
<dbReference type="SUPFAM" id="SSF109604">
    <property type="entry name" value="HD-domain/PDEase-like"/>
    <property type="match status" value="1"/>
</dbReference>
<dbReference type="SMART" id="SM00471">
    <property type="entry name" value="HDc"/>
    <property type="match status" value="1"/>
</dbReference>
<keyword evidence="5" id="KW-1185">Reference proteome</keyword>
<protein>
    <submittedName>
        <fullName evidence="2">HD domain-containing protein</fullName>
    </submittedName>
</protein>
<dbReference type="EMBL" id="VYWW01000052">
    <property type="protein sequence ID" value="KAA9320262.1"/>
    <property type="molecule type" value="Genomic_DNA"/>
</dbReference>
<dbReference type="PANTHER" id="PTHR11373">
    <property type="entry name" value="DEOXYNUCLEOSIDE TRIPHOSPHATE TRIPHOSPHOHYDROLASE"/>
    <property type="match status" value="1"/>
</dbReference>
<reference evidence="3 5" key="2">
    <citation type="submission" date="2024-04" db="EMBL/GenBank/DDBJ databases">
        <title>Three lactobacilli isolated from voided urine samples from females with type 2 diabetes.</title>
        <authorList>
            <person name="Kula A."/>
            <person name="Stegman N."/>
            <person name="Putonti C."/>
        </authorList>
    </citation>
    <scope>NUCLEOTIDE SEQUENCE [LARGE SCALE GENOMIC DNA]</scope>
    <source>
        <strain evidence="3 5">1855</strain>
    </source>
</reference>
<dbReference type="Proteomes" id="UP000327236">
    <property type="component" value="Unassembled WGS sequence"/>
</dbReference>
<dbReference type="InterPro" id="IPR003607">
    <property type="entry name" value="HD/PDEase_dom"/>
</dbReference>
<evidence type="ECO:0000313" key="2">
    <source>
        <dbReference type="EMBL" id="KAA9320262.1"/>
    </source>
</evidence>
<dbReference type="Proteomes" id="UP001385848">
    <property type="component" value="Unassembled WGS sequence"/>
</dbReference>
<evidence type="ECO:0000313" key="4">
    <source>
        <dbReference type="Proteomes" id="UP000327236"/>
    </source>
</evidence>
<evidence type="ECO:0000259" key="1">
    <source>
        <dbReference type="SMART" id="SM00471"/>
    </source>
</evidence>
<dbReference type="InterPro" id="IPR006674">
    <property type="entry name" value="HD_domain"/>
</dbReference>
<dbReference type="GO" id="GO:0006203">
    <property type="term" value="P:dGTP catabolic process"/>
    <property type="evidence" value="ECO:0007669"/>
    <property type="project" value="TreeGrafter"/>
</dbReference>
<dbReference type="PANTHER" id="PTHR11373:SF4">
    <property type="entry name" value="DEOXYNUCLEOSIDE TRIPHOSPHATE TRIPHOSPHOHYDROLASE SAMHD1"/>
    <property type="match status" value="1"/>
</dbReference>
<dbReference type="InterPro" id="IPR050135">
    <property type="entry name" value="dGTPase-like"/>
</dbReference>
<dbReference type="Pfam" id="PF19276">
    <property type="entry name" value="HD_assoc_2"/>
    <property type="match status" value="1"/>
</dbReference>
<dbReference type="GO" id="GO:0008832">
    <property type="term" value="F:dGTPase activity"/>
    <property type="evidence" value="ECO:0007669"/>
    <property type="project" value="TreeGrafter"/>
</dbReference>
<accession>A0A5N1I426</accession>
<comment type="caution">
    <text evidence="2">The sequence shown here is derived from an EMBL/GenBank/DDBJ whole genome shotgun (WGS) entry which is preliminary data.</text>
</comment>
<gene>
    <name evidence="3" type="ORF">AAC431_04415</name>
    <name evidence="2" type="ORF">F6H94_08220</name>
</gene>
<evidence type="ECO:0000313" key="3">
    <source>
        <dbReference type="EMBL" id="MEL0565168.1"/>
    </source>
</evidence>
<dbReference type="AlphaFoldDB" id="A0A5N1I426"/>
<dbReference type="Pfam" id="PF01966">
    <property type="entry name" value="HD"/>
    <property type="match status" value="1"/>
</dbReference>
<evidence type="ECO:0000313" key="5">
    <source>
        <dbReference type="Proteomes" id="UP001385848"/>
    </source>
</evidence>
<proteinExistence type="predicted"/>
<dbReference type="OrthoDB" id="9803619at2"/>
<dbReference type="EMBL" id="JBBVUL010000007">
    <property type="protein sequence ID" value="MEL0565168.1"/>
    <property type="molecule type" value="Genomic_DNA"/>
</dbReference>
<dbReference type="CDD" id="cd00077">
    <property type="entry name" value="HDc"/>
    <property type="match status" value="1"/>
</dbReference>
<feature type="domain" description="HD/PDEase" evidence="1">
    <location>
        <begin position="58"/>
        <end position="196"/>
    </location>
</feature>
<reference evidence="2 4" key="1">
    <citation type="submission" date="2019-09" db="EMBL/GenBank/DDBJ databases">
        <title>Draft genome sequence assemblies of isolates from the urinary tract.</title>
        <authorList>
            <person name="Mores C.R."/>
            <person name="Putonti C."/>
            <person name="Wolfe A.J."/>
        </authorList>
    </citation>
    <scope>NUCLEOTIDE SEQUENCE [LARGE SCALE GENOMIC DNA]</scope>
    <source>
        <strain evidence="2 4">UMB246</strain>
    </source>
</reference>
<sequence length="458" mass="52822">MMFFQSEKLPHPVELRDPVHGYIHIEDKVILDLINSKEFQRLRRIKQLGPTSYVFPGATHTRFEHNLGVYELTRRICEIFSKQYPSIKPNDGLWNEKENIVAECAALLHDIGHGPYSHTFEHLFGTNHEKIGTQIITDKSTEINQILSKVAPAFPEAVASVIAKTYPNPQVVKMISSQADADRMDYLQRDAYFTGVTYGSFDIERLLRVIRPYSDGICFTNNGMHAVEDYIVSRYQMYQQVYFHRINRSLEVVLNKLLERARYVYKSNTLLVTPSLQKFLDGSWTLKDYLNLDDGVMETNFSIWRESGDEILADLASRYLFRKPFASCSVNQETRNLVPKLKNYIKEAGFDPNYYTALTSAFDEPYDAYKPTGKNANSQIEIMQDDGSLIELSELSPLVKALNGTIQGSENFFFPKVMLSQNDEPQIFDPLYQEFQKYVKNGALRYQRKPTKKNNSNN</sequence>
<name>A0A5N1I426_LACJE</name>